<organism evidence="3">
    <name type="scientific">Lotharella globosa</name>
    <dbReference type="NCBI Taxonomy" id="91324"/>
    <lineage>
        <taxon>Eukaryota</taxon>
        <taxon>Sar</taxon>
        <taxon>Rhizaria</taxon>
        <taxon>Cercozoa</taxon>
        <taxon>Chlorarachniophyceae</taxon>
        <taxon>Lotharella</taxon>
    </lineage>
</organism>
<keyword evidence="2" id="KW-0732">Signal</keyword>
<feature type="compositionally biased region" description="Polar residues" evidence="1">
    <location>
        <begin position="180"/>
        <end position="192"/>
    </location>
</feature>
<dbReference type="EMBL" id="HBIV01040396">
    <property type="protein sequence ID" value="CAE0676859.1"/>
    <property type="molecule type" value="Transcribed_RNA"/>
</dbReference>
<feature type="chain" id="PRO_5030566661" evidence="2">
    <location>
        <begin position="21"/>
        <end position="192"/>
    </location>
</feature>
<evidence type="ECO:0000256" key="1">
    <source>
        <dbReference type="SAM" id="MobiDB-lite"/>
    </source>
</evidence>
<sequence>MALCLLLASVCAATWSPVQGNKLQAAFVKGVDSRNVNATKLLKIVPEPAVLSSNQPVAKDDSEGGEEEGPITLNGAVQSVAAPPVVPAMGGDSYLSGFVETRKSRSRQALNAMDLGNLNLVQRSYRIPETDDMPDTENAMDLGNLVPKKAGEGKEVKAQAQENAKKGNTEELNEDDENNSMDLGSLSRQPEN</sequence>
<name>A0A7S4DXG0_9EUKA</name>
<feature type="region of interest" description="Disordered" evidence="1">
    <location>
        <begin position="129"/>
        <end position="192"/>
    </location>
</feature>
<feature type="signal peptide" evidence="2">
    <location>
        <begin position="1"/>
        <end position="20"/>
    </location>
</feature>
<reference evidence="3" key="1">
    <citation type="submission" date="2021-01" db="EMBL/GenBank/DDBJ databases">
        <authorList>
            <person name="Corre E."/>
            <person name="Pelletier E."/>
            <person name="Niang G."/>
            <person name="Scheremetjew M."/>
            <person name="Finn R."/>
            <person name="Kale V."/>
            <person name="Holt S."/>
            <person name="Cochrane G."/>
            <person name="Meng A."/>
            <person name="Brown T."/>
            <person name="Cohen L."/>
        </authorList>
    </citation>
    <scope>NUCLEOTIDE SEQUENCE</scope>
    <source>
        <strain evidence="3">CCCM811</strain>
    </source>
</reference>
<protein>
    <submittedName>
        <fullName evidence="3">Uncharacterized protein</fullName>
    </submittedName>
</protein>
<proteinExistence type="predicted"/>
<accession>A0A7S4DXG0</accession>
<evidence type="ECO:0000313" key="3">
    <source>
        <dbReference type="EMBL" id="CAE0676859.1"/>
    </source>
</evidence>
<gene>
    <name evidence="3" type="ORF">LGLO00237_LOCUS28638</name>
</gene>
<feature type="compositionally biased region" description="Basic and acidic residues" evidence="1">
    <location>
        <begin position="149"/>
        <end position="169"/>
    </location>
</feature>
<dbReference type="AlphaFoldDB" id="A0A7S4DXG0"/>
<evidence type="ECO:0000256" key="2">
    <source>
        <dbReference type="SAM" id="SignalP"/>
    </source>
</evidence>